<sequence>MVQAPLAPVHLARVGRPWHWRTSCLYPFVTMKIQELTRELIESGGIDAIAARDAPALRVLSDEERAASLRATLDARPDGEAWLFAYGSLIWNPTVHAKEHRTARIEGWHRAFCLTTLIGRGTTDNPGLTLGLDEGGACHGIALRIDEAILERELSILWRREMLSGAYVPRWLDVFDADGARFGSAISFTIDRSSCQYAGGLTHAEIIRRLAHASGAIGSAADYLFQTCAGLRSHGIPDPVLEALAVEVAAARDETMIREACGRTP</sequence>
<dbReference type="GO" id="GO:0005737">
    <property type="term" value="C:cytoplasm"/>
    <property type="evidence" value="ECO:0007669"/>
    <property type="project" value="TreeGrafter"/>
</dbReference>
<dbReference type="CDD" id="cd06661">
    <property type="entry name" value="GGCT_like"/>
    <property type="match status" value="1"/>
</dbReference>
<dbReference type="InterPro" id="IPR006840">
    <property type="entry name" value="ChaC"/>
</dbReference>
<dbReference type="AlphaFoldDB" id="A0A6C1KRI0"/>
<protein>
    <recommendedName>
        <fullName evidence="1">glutathione-specific gamma-glutamylcyclotransferase</fullName>
        <ecNumber evidence="1">4.3.2.7</ecNumber>
    </recommendedName>
</protein>
<dbReference type="PANTHER" id="PTHR12192">
    <property type="entry name" value="CATION TRANSPORT PROTEIN CHAC-RELATED"/>
    <property type="match status" value="1"/>
</dbReference>
<gene>
    <name evidence="3" type="ORF">FBQ73_19530</name>
</gene>
<proteinExistence type="predicted"/>
<dbReference type="GO" id="GO:0006751">
    <property type="term" value="P:glutathione catabolic process"/>
    <property type="evidence" value="ECO:0007669"/>
    <property type="project" value="InterPro"/>
</dbReference>
<dbReference type="GO" id="GO:0061928">
    <property type="term" value="F:glutathione specific gamma-glutamylcyclotransferase activity"/>
    <property type="evidence" value="ECO:0007669"/>
    <property type="project" value="UniProtKB-EC"/>
</dbReference>
<dbReference type="InterPro" id="IPR036568">
    <property type="entry name" value="GGCT-like_sf"/>
</dbReference>
<dbReference type="OrthoDB" id="9795692at2"/>
<dbReference type="SUPFAM" id="SSF110857">
    <property type="entry name" value="Gamma-glutamyl cyclotransferase-like"/>
    <property type="match status" value="1"/>
</dbReference>
<keyword evidence="3" id="KW-0808">Transferase</keyword>
<reference evidence="3 4" key="1">
    <citation type="submission" date="2019-05" db="EMBL/GenBank/DDBJ databases">
        <authorList>
            <person name="Zhou X."/>
        </authorList>
    </citation>
    <scope>NUCLEOTIDE SEQUENCE [LARGE SCALE GENOMIC DNA]</scope>
    <source>
        <strain evidence="3 4">DSM 432</strain>
    </source>
</reference>
<evidence type="ECO:0000256" key="1">
    <source>
        <dbReference type="ARBA" id="ARBA00012344"/>
    </source>
</evidence>
<comment type="caution">
    <text evidence="3">The sequence shown here is derived from an EMBL/GenBank/DDBJ whole genome shotgun (WGS) entry which is preliminary data.</text>
</comment>
<dbReference type="Proteomes" id="UP000305131">
    <property type="component" value="Unassembled WGS sequence"/>
</dbReference>
<dbReference type="GO" id="GO:0016740">
    <property type="term" value="F:transferase activity"/>
    <property type="evidence" value="ECO:0007669"/>
    <property type="project" value="UniProtKB-KW"/>
</dbReference>
<dbReference type="Pfam" id="PF04752">
    <property type="entry name" value="ChaC"/>
    <property type="match status" value="1"/>
</dbReference>
<dbReference type="EMBL" id="VAUP01000038">
    <property type="protein sequence ID" value="TLX41123.1"/>
    <property type="molecule type" value="Genomic_DNA"/>
</dbReference>
<dbReference type="InterPro" id="IPR013024">
    <property type="entry name" value="GGCT-like"/>
</dbReference>
<name>A0A6C1KRI0_XANAU</name>
<evidence type="ECO:0000313" key="4">
    <source>
        <dbReference type="Proteomes" id="UP000305131"/>
    </source>
</evidence>
<dbReference type="EC" id="4.3.2.7" evidence="1"/>
<dbReference type="Gene3D" id="3.10.490.10">
    <property type="entry name" value="Gamma-glutamyl cyclotransferase-like"/>
    <property type="match status" value="1"/>
</dbReference>
<evidence type="ECO:0000313" key="3">
    <source>
        <dbReference type="EMBL" id="TLX41123.1"/>
    </source>
</evidence>
<keyword evidence="2" id="KW-0456">Lyase</keyword>
<dbReference type="PANTHER" id="PTHR12192:SF2">
    <property type="entry name" value="GLUTATHIONE-SPECIFIC GAMMA-GLUTAMYLCYCLOTRANSFERASE 2"/>
    <property type="match status" value="1"/>
</dbReference>
<organism evidence="3 4">
    <name type="scientific">Xanthobacter autotrophicus</name>
    <dbReference type="NCBI Taxonomy" id="280"/>
    <lineage>
        <taxon>Bacteria</taxon>
        <taxon>Pseudomonadati</taxon>
        <taxon>Pseudomonadota</taxon>
        <taxon>Alphaproteobacteria</taxon>
        <taxon>Hyphomicrobiales</taxon>
        <taxon>Xanthobacteraceae</taxon>
        <taxon>Xanthobacter</taxon>
    </lineage>
</organism>
<accession>A0A6C1KRI0</accession>
<evidence type="ECO:0000256" key="2">
    <source>
        <dbReference type="ARBA" id="ARBA00023239"/>
    </source>
</evidence>